<name>A0AC34PUK5_9BILA</name>
<organism evidence="1 2">
    <name type="scientific">Panagrolaimus sp. JU765</name>
    <dbReference type="NCBI Taxonomy" id="591449"/>
    <lineage>
        <taxon>Eukaryota</taxon>
        <taxon>Metazoa</taxon>
        <taxon>Ecdysozoa</taxon>
        <taxon>Nematoda</taxon>
        <taxon>Chromadorea</taxon>
        <taxon>Rhabditida</taxon>
        <taxon>Tylenchina</taxon>
        <taxon>Panagrolaimomorpha</taxon>
        <taxon>Panagrolaimoidea</taxon>
        <taxon>Panagrolaimidae</taxon>
        <taxon>Panagrolaimus</taxon>
    </lineage>
</organism>
<sequence length="753" mass="86323">MSFLWANDLVKNTLKTAQRQIDSVLDIHDDDDELEENVHSEEAKSGSDEPVEASEFTEDIPKVEEHETWQWEAPNETAVVVSEPNPVRDSHNHGDVAVYLDSPSSLSPTDESRCAQNSHSEEETHQPHQESLPIIDHFECDIRKIDKHLDEVVTIASSDIEVIPAHDQWSTISSQVHVPSVTGSALDEAAQSLANLTHDRSLADQLVALKSQNELYCRRMEEMSRLNLNLKSTNSSLKQQNKKLVERLASSQQEKKELQQKEVELKELMEEGQKLAALNGKQSVELKRLRQELGQMQIVTKARDTALAELQSAYKKIGTLEKDLSETKERLEVAESTNAKVLLEMSQTQEDTDYAQRQYDELRDAINTLEHELQQAKTENAVLEREKNEILDILETEQRSRKKLQAELVIKSDQAEGLLRDNEAHLTKITRMKENYTELECRLQKLMENERKNVEQVASAHGPLLARINELESQLLMFRTKETELRQKIKEMENSTHNITQMKEAYEAKLRDNYHDINKLTRETEEFKRQIRKISEERMSAYRETIEQMNDHRTQINDLVDDMDNANNHILNLVAELKKQVANNIKQQMKIEELNQDIKRLSDQLAEASALSADYMVRAESASSVKNVAMTPISVEEDPILSRPSLLDYSHAGISSESSAIHSELRNMRSVYQQTMAHVRQLEEEIASKNAELQRVVREKDATINQLKVDYEDLLLEYGARLEKIDELKMDLDDIRGVVSMQAETIAKLNGQL</sequence>
<accession>A0AC34PUK5</accession>
<evidence type="ECO:0000313" key="1">
    <source>
        <dbReference type="Proteomes" id="UP000887576"/>
    </source>
</evidence>
<reference evidence="2" key="1">
    <citation type="submission" date="2022-11" db="UniProtKB">
        <authorList>
            <consortium name="WormBaseParasite"/>
        </authorList>
    </citation>
    <scope>IDENTIFICATION</scope>
</reference>
<dbReference type="Proteomes" id="UP000887576">
    <property type="component" value="Unplaced"/>
</dbReference>
<evidence type="ECO:0000313" key="2">
    <source>
        <dbReference type="WBParaSite" id="JU765_v2.g10108.t1"/>
    </source>
</evidence>
<dbReference type="WBParaSite" id="JU765_v2.g10108.t1">
    <property type="protein sequence ID" value="JU765_v2.g10108.t1"/>
    <property type="gene ID" value="JU765_v2.g10108"/>
</dbReference>
<proteinExistence type="predicted"/>
<protein>
    <submittedName>
        <fullName evidence="2">TATA element modulatory factor 1 TATA binding domain-containing protein</fullName>
    </submittedName>
</protein>